<feature type="compositionally biased region" description="Basic and acidic residues" evidence="1">
    <location>
        <begin position="556"/>
        <end position="569"/>
    </location>
</feature>
<evidence type="ECO:0000313" key="3">
    <source>
        <dbReference type="Proteomes" id="UP000246078"/>
    </source>
</evidence>
<feature type="region of interest" description="Disordered" evidence="1">
    <location>
        <begin position="548"/>
        <end position="659"/>
    </location>
</feature>
<evidence type="ECO:0000313" key="2">
    <source>
        <dbReference type="EMBL" id="PWV17479.1"/>
    </source>
</evidence>
<accession>A0A2V2XC44</accession>
<feature type="region of interest" description="Disordered" evidence="1">
    <location>
        <begin position="709"/>
        <end position="753"/>
    </location>
</feature>
<proteinExistence type="predicted"/>
<gene>
    <name evidence="2" type="ORF">C3747_18g99</name>
</gene>
<dbReference type="AlphaFoldDB" id="A0A2V2XC44"/>
<feature type="compositionally biased region" description="Basic and acidic residues" evidence="1">
    <location>
        <begin position="981"/>
        <end position="1003"/>
    </location>
</feature>
<dbReference type="VEuPathDB" id="TriTrypDB:C3747_18g99"/>
<dbReference type="VEuPathDB" id="TriTrypDB:C4B63_4g123"/>
<comment type="caution">
    <text evidence="2">The sequence shown here is derived from an EMBL/GenBank/DDBJ whole genome shotgun (WGS) entry which is preliminary data.</text>
</comment>
<feature type="compositionally biased region" description="Basic and acidic residues" evidence="1">
    <location>
        <begin position="890"/>
        <end position="906"/>
    </location>
</feature>
<dbReference type="VEuPathDB" id="TriTrypDB:TcG_04230"/>
<dbReference type="VEuPathDB" id="TriTrypDB:TCDM_00442"/>
<name>A0A2V2XC44_TRYCR</name>
<dbReference type="VEuPathDB" id="TriTrypDB:TcBrA4_0085100"/>
<feature type="compositionally biased region" description="Basic and acidic residues" evidence="1">
    <location>
        <begin position="817"/>
        <end position="834"/>
    </location>
</feature>
<protein>
    <submittedName>
        <fullName evidence="2">Uncharacterized protein</fullName>
    </submittedName>
</protein>
<feature type="region of interest" description="Disordered" evidence="1">
    <location>
        <begin position="788"/>
        <end position="923"/>
    </location>
</feature>
<feature type="compositionally biased region" description="Basic and acidic residues" evidence="1">
    <location>
        <begin position="1035"/>
        <end position="1045"/>
    </location>
</feature>
<dbReference type="VEuPathDB" id="TriTrypDB:Tc_MARK_4824"/>
<feature type="compositionally biased region" description="Basic and acidic residues" evidence="1">
    <location>
        <begin position="849"/>
        <end position="861"/>
    </location>
</feature>
<dbReference type="VEuPathDB" id="TriTrypDB:TCDM_00443"/>
<feature type="region of interest" description="Disordered" evidence="1">
    <location>
        <begin position="86"/>
        <end position="122"/>
    </location>
</feature>
<reference evidence="2 3" key="1">
    <citation type="journal article" date="2018" name="Microb. Genom.">
        <title>Expanding an expanded genome: long-read sequencing of Trypanosoma cruzi.</title>
        <authorList>
            <person name="Berna L."/>
            <person name="Rodriguez M."/>
            <person name="Chiribao M.L."/>
            <person name="Parodi-Talice A."/>
            <person name="Pita S."/>
            <person name="Rijo G."/>
            <person name="Alvarez-Valin F."/>
            <person name="Robello C."/>
        </authorList>
    </citation>
    <scope>NUCLEOTIDE SEQUENCE [LARGE SCALE GENOMIC DNA]</scope>
    <source>
        <strain evidence="2 3">TCC</strain>
    </source>
</reference>
<dbReference type="Proteomes" id="UP000246078">
    <property type="component" value="Unassembled WGS sequence"/>
</dbReference>
<feature type="compositionally biased region" description="Basic and acidic residues" evidence="1">
    <location>
        <begin position="593"/>
        <end position="604"/>
    </location>
</feature>
<feature type="compositionally biased region" description="Polar residues" evidence="1">
    <location>
        <begin position="279"/>
        <end position="288"/>
    </location>
</feature>
<feature type="compositionally biased region" description="Basic residues" evidence="1">
    <location>
        <begin position="626"/>
        <end position="635"/>
    </location>
</feature>
<feature type="region of interest" description="Disordered" evidence="1">
    <location>
        <begin position="270"/>
        <end position="289"/>
    </location>
</feature>
<dbReference type="VEuPathDB" id="TriTrypDB:TcCL_NonESM11646"/>
<evidence type="ECO:0000256" key="1">
    <source>
        <dbReference type="SAM" id="MobiDB-lite"/>
    </source>
</evidence>
<organism evidence="2 3">
    <name type="scientific">Trypanosoma cruzi</name>
    <dbReference type="NCBI Taxonomy" id="5693"/>
    <lineage>
        <taxon>Eukaryota</taxon>
        <taxon>Discoba</taxon>
        <taxon>Euglenozoa</taxon>
        <taxon>Kinetoplastea</taxon>
        <taxon>Metakinetoplastina</taxon>
        <taxon>Trypanosomatida</taxon>
        <taxon>Trypanosomatidae</taxon>
        <taxon>Trypanosoma</taxon>
        <taxon>Schizotrypanum</taxon>
    </lineage>
</organism>
<feature type="region of interest" description="Disordered" evidence="1">
    <location>
        <begin position="955"/>
        <end position="1095"/>
    </location>
</feature>
<dbReference type="VEuPathDB" id="TriTrypDB:TcG_04231"/>
<feature type="compositionally biased region" description="Polar residues" evidence="1">
    <location>
        <begin position="645"/>
        <end position="659"/>
    </location>
</feature>
<dbReference type="VEuPathDB" id="TriTrypDB:ECC02_001049"/>
<dbReference type="EMBL" id="PRFC01000018">
    <property type="protein sequence ID" value="PWV17479.1"/>
    <property type="molecule type" value="Genomic_DNA"/>
</dbReference>
<sequence>MSRRGRGSKSANSLAYGRGGSVMGVSRSVYCEELTVFPEMPPFFPDPVVLDAEDPYLKQFRDELLRQEYESSVRAVFHRIQGKQVHTEERQIQRRNKGFDRSGTLLHDSGGAHKSINEDEGDAGKLDPASCWGLPSVVSPHFTGRNTTVEVLSATSIEGATSIKQSKKGGVPNKESVEPLLLVPDTGVSMPTTFAFASPERHEANQKRFSLLEQSVYMTEPFPTALLAVAEEVGSKNLSSETRDSLIAIGEAHKQMGIISHFTTQTPTLGELSGLRTPSPGNGTTPALTPSPRIVPAFSLADVIAWGAEQRLATEMFCESICEDIVNLAAEIYVKRTFDSMATAYTAFSVWDEVHDSVVRSFIPQNPYELLPRETRRTAAPPIREKTKKMISGAIVEFLSTDTGDTRDTKGMAKSKNGELLYLGLLPEWSLAPSLLDAESIIFFHRRETAASRLFTGGDVTEPNEVMEQQQSLTFSRLLDAYLKGREKKPVTNGVVKGSFKPVKASSVIENEHGAIYEGDDGPGAPPEPIPLDDYARYVLPKVAEIEQQESAGNNGKEEDSKEKNETLARRQSKRYGTGNKNRTSVYAASPRTRNEGGEGEPKVVAHGSNSLMDDGNEAERNNLQGKRKGRRQKNRTAGDYQDTMMASRSTKTKASTQVVEDDLTKALRQLPNGYFATNTAGNNGGTNARNTVPESFVFIEGDRVLTFSTNTKRKRPQKNASNNKKDPRLSRTNSRNKELNSSPLREEIWNDDGTGKLSVNIGKSGCLSLNFVPNKVPDEDVEASGDAGLLLKSPTKGSQSPNRGNRYLILSRKQQKALEERRRRQKEAAEKAAYEGMFFTAPPPCAQKDADDTVRADANDTKASSPEQRQPLKIAPEPGVVVESWPESQTEKETKKNTAKKDASRGRGIKPSQSQNTMGDMGVVLADGGEWIVPEGKYRWSGFDPAAEETHVAVEGAAARSKPVPFSKAASSQALNTKQQHQEGRGQRQGGKDRGDKTEGKESMPTAKPPAENSGATISRPVRRAPAVVSSSQHPEKVEGKKQQTEAGTTEYIENSAVKPAAPMQTLGSKSRPRGLKLPRLPQEFPRGDSAAHDAANSLKIPSSLELDKIRQLASVLKRETR</sequence>
<dbReference type="VEuPathDB" id="TriTrypDB:TcCLB.511283.180"/>
<feature type="compositionally biased region" description="Basic and acidic residues" evidence="1">
    <location>
        <begin position="86"/>
        <end position="100"/>
    </location>
</feature>
<dbReference type="VEuPathDB" id="TriTrypDB:TCSYLVIO_006117"/>
<dbReference type="VEuPathDB" id="TriTrypDB:C4B63_4g124"/>